<evidence type="ECO:0000313" key="2">
    <source>
        <dbReference type="Proteomes" id="UP001497535"/>
    </source>
</evidence>
<proteinExistence type="predicted"/>
<protein>
    <submittedName>
        <fullName evidence="1">Uncharacterized protein</fullName>
    </submittedName>
</protein>
<name>A0ACB0Z4S3_MELEN</name>
<sequence>MKDSSATIDILFFKLGSSKIKFCGKRVLFHDTTCFKRENIRSAEGWKIVDSNYIEQKYQNLLTFHILPVKAMRESMQNIWEHCGEDCDLEATMQKCEKMFVKFSSQDYKLLVPFNPNKKTTTITTKQTTEKQQTKTSEEITKNQTFDTSTETSIFQQTIESTNYEENISKIKRIASTKSSGRSLTSLMIAASILIL</sequence>
<comment type="caution">
    <text evidence="1">The sequence shown here is derived from an EMBL/GenBank/DDBJ whole genome shotgun (WGS) entry which is preliminary data.</text>
</comment>
<gene>
    <name evidence="1" type="ORF">MENTE1834_LOCUS20617</name>
</gene>
<reference evidence="1" key="1">
    <citation type="submission" date="2023-11" db="EMBL/GenBank/DDBJ databases">
        <authorList>
            <person name="Poullet M."/>
        </authorList>
    </citation>
    <scope>NUCLEOTIDE SEQUENCE</scope>
    <source>
        <strain evidence="1">E1834</strain>
    </source>
</reference>
<dbReference type="EMBL" id="CAVMJV010000024">
    <property type="protein sequence ID" value="CAK5073925.1"/>
    <property type="molecule type" value="Genomic_DNA"/>
</dbReference>
<evidence type="ECO:0000313" key="1">
    <source>
        <dbReference type="EMBL" id="CAK5073925.1"/>
    </source>
</evidence>
<organism evidence="1 2">
    <name type="scientific">Meloidogyne enterolobii</name>
    <name type="common">Root-knot nematode worm</name>
    <name type="synonym">Meloidogyne mayaguensis</name>
    <dbReference type="NCBI Taxonomy" id="390850"/>
    <lineage>
        <taxon>Eukaryota</taxon>
        <taxon>Metazoa</taxon>
        <taxon>Ecdysozoa</taxon>
        <taxon>Nematoda</taxon>
        <taxon>Chromadorea</taxon>
        <taxon>Rhabditida</taxon>
        <taxon>Tylenchina</taxon>
        <taxon>Tylenchomorpha</taxon>
        <taxon>Tylenchoidea</taxon>
        <taxon>Meloidogynidae</taxon>
        <taxon>Meloidogyninae</taxon>
        <taxon>Meloidogyne</taxon>
    </lineage>
</organism>
<dbReference type="Proteomes" id="UP001497535">
    <property type="component" value="Unassembled WGS sequence"/>
</dbReference>
<keyword evidence="2" id="KW-1185">Reference proteome</keyword>
<accession>A0ACB0Z4S3</accession>